<dbReference type="AlphaFoldDB" id="F6QJM4"/>
<evidence type="ECO:0000256" key="10">
    <source>
        <dbReference type="ARBA" id="ARBA00022842"/>
    </source>
</evidence>
<evidence type="ECO:0000259" key="20">
    <source>
        <dbReference type="SMART" id="SM00187"/>
    </source>
</evidence>
<dbReference type="InterPro" id="IPR036465">
    <property type="entry name" value="vWFA_dom_sf"/>
</dbReference>
<dbReference type="InterPro" id="IPR012896">
    <property type="entry name" value="Integrin_bsu_tail"/>
</dbReference>
<dbReference type="Gene3D" id="3.30.1680.10">
    <property type="entry name" value="ligand-binding face of the semaphorins, domain 2"/>
    <property type="match status" value="1"/>
</dbReference>
<feature type="disulfide bond" evidence="17">
    <location>
        <begin position="568"/>
        <end position="598"/>
    </location>
</feature>
<protein>
    <recommendedName>
        <fullName evidence="18">Integrin beta</fullName>
    </recommendedName>
</protein>
<feature type="domain" description="Integrin beta subunit tail" evidence="21">
    <location>
        <begin position="632"/>
        <end position="711"/>
    </location>
</feature>
<keyword evidence="9" id="KW-0106">Calcium</keyword>
<dbReference type="Gene3D" id="2.10.25.10">
    <property type="entry name" value="Laminin"/>
    <property type="match status" value="2"/>
</dbReference>
<evidence type="ECO:0000256" key="14">
    <source>
        <dbReference type="ARBA" id="ARBA00023136"/>
    </source>
</evidence>
<dbReference type="SMART" id="SM00187">
    <property type="entry name" value="INB"/>
    <property type="match status" value="1"/>
</dbReference>
<reference evidence="23" key="1">
    <citation type="journal article" date="2002" name="Science">
        <title>The draft genome of Ciona intestinalis: insights into chordate and vertebrate origins.</title>
        <authorList>
            <person name="Dehal P."/>
            <person name="Satou Y."/>
            <person name="Campbell R.K."/>
            <person name="Chapman J."/>
            <person name="Degnan B."/>
            <person name="De Tomaso A."/>
            <person name="Davidson B."/>
            <person name="Di Gregorio A."/>
            <person name="Gelpke M."/>
            <person name="Goodstein D.M."/>
            <person name="Harafuji N."/>
            <person name="Hastings K.E."/>
            <person name="Ho I."/>
            <person name="Hotta K."/>
            <person name="Huang W."/>
            <person name="Kawashima T."/>
            <person name="Lemaire P."/>
            <person name="Martinez D."/>
            <person name="Meinertzhagen I.A."/>
            <person name="Necula S."/>
            <person name="Nonaka M."/>
            <person name="Putnam N."/>
            <person name="Rash S."/>
            <person name="Saiga H."/>
            <person name="Satake M."/>
            <person name="Terry A."/>
            <person name="Yamada L."/>
            <person name="Wang H.G."/>
            <person name="Awazu S."/>
            <person name="Azumi K."/>
            <person name="Boore J."/>
            <person name="Branno M."/>
            <person name="Chin-Bow S."/>
            <person name="DeSantis R."/>
            <person name="Doyle S."/>
            <person name="Francino P."/>
            <person name="Keys D.N."/>
            <person name="Haga S."/>
            <person name="Hayashi H."/>
            <person name="Hino K."/>
            <person name="Imai K.S."/>
            <person name="Inaba K."/>
            <person name="Kano S."/>
            <person name="Kobayashi K."/>
            <person name="Kobayashi M."/>
            <person name="Lee B.I."/>
            <person name="Makabe K.W."/>
            <person name="Manohar C."/>
            <person name="Matassi G."/>
            <person name="Medina M."/>
            <person name="Mochizuki Y."/>
            <person name="Mount S."/>
            <person name="Morishita T."/>
            <person name="Miura S."/>
            <person name="Nakayama A."/>
            <person name="Nishizaka S."/>
            <person name="Nomoto H."/>
            <person name="Ohta F."/>
            <person name="Oishi K."/>
            <person name="Rigoutsos I."/>
            <person name="Sano M."/>
            <person name="Sasaki A."/>
            <person name="Sasakura Y."/>
            <person name="Shoguchi E."/>
            <person name="Shin-i T."/>
            <person name="Spagnuolo A."/>
            <person name="Stainier D."/>
            <person name="Suzuki M.M."/>
            <person name="Tassy O."/>
            <person name="Takatori N."/>
            <person name="Tokuoka M."/>
            <person name="Yagi K."/>
            <person name="Yoshizaki F."/>
            <person name="Wada S."/>
            <person name="Zhang C."/>
            <person name="Hyatt P.D."/>
            <person name="Larimer F."/>
            <person name="Detter C."/>
            <person name="Doggett N."/>
            <person name="Glavina T."/>
            <person name="Hawkins T."/>
            <person name="Richardson P."/>
            <person name="Lucas S."/>
            <person name="Kohara Y."/>
            <person name="Levine M."/>
            <person name="Satoh N."/>
            <person name="Rokhsar D.S."/>
        </authorList>
    </citation>
    <scope>NUCLEOTIDE SEQUENCE [LARGE SCALE GENOMIC DNA]</scope>
</reference>
<evidence type="ECO:0000256" key="15">
    <source>
        <dbReference type="ARBA" id="ARBA00023157"/>
    </source>
</evidence>
<evidence type="ECO:0000256" key="5">
    <source>
        <dbReference type="ARBA" id="ARBA00022692"/>
    </source>
</evidence>
<evidence type="ECO:0000256" key="8">
    <source>
        <dbReference type="ARBA" id="ARBA00022737"/>
    </source>
</evidence>
<dbReference type="Pfam" id="PF07974">
    <property type="entry name" value="EGF_2"/>
    <property type="match status" value="1"/>
</dbReference>
<feature type="disulfide bond" evidence="17">
    <location>
        <begin position="22"/>
        <end position="53"/>
    </location>
</feature>
<evidence type="ECO:0000256" key="9">
    <source>
        <dbReference type="ARBA" id="ARBA00022837"/>
    </source>
</evidence>
<keyword evidence="13 18" id="KW-0401">Integrin</keyword>
<dbReference type="SUPFAM" id="SSF103575">
    <property type="entry name" value="Plexin repeat"/>
    <property type="match status" value="1"/>
</dbReference>
<evidence type="ECO:0000256" key="4">
    <source>
        <dbReference type="ARBA" id="ARBA00022536"/>
    </source>
</evidence>
<evidence type="ECO:0000256" key="3">
    <source>
        <dbReference type="ARBA" id="ARBA00022475"/>
    </source>
</evidence>
<feature type="disulfide bond" evidence="17">
    <location>
        <begin position="625"/>
        <end position="629"/>
    </location>
</feature>
<dbReference type="Pfam" id="PF17205">
    <property type="entry name" value="PSI_integrin"/>
    <property type="match status" value="1"/>
</dbReference>
<dbReference type="GO" id="GO:0007229">
    <property type="term" value="P:integrin-mediated signaling pathway"/>
    <property type="evidence" value="ECO:0000318"/>
    <property type="project" value="GO_Central"/>
</dbReference>
<feature type="disulfide bond" evidence="17">
    <location>
        <begin position="583"/>
        <end position="590"/>
    </location>
</feature>
<evidence type="ECO:0000256" key="18">
    <source>
        <dbReference type="RuleBase" id="RU000633"/>
    </source>
</evidence>
<gene>
    <name evidence="22" type="primary">LOC100179396</name>
</gene>
<dbReference type="GO" id="GO:0005925">
    <property type="term" value="C:focal adhesion"/>
    <property type="evidence" value="ECO:0000318"/>
    <property type="project" value="GO_Central"/>
</dbReference>
<dbReference type="SMART" id="SM01242">
    <property type="entry name" value="Integrin_B_tail"/>
    <property type="match status" value="1"/>
</dbReference>
<feature type="disulfide bond" evidence="17">
    <location>
        <begin position="479"/>
        <end position="512"/>
    </location>
</feature>
<dbReference type="OMA" id="RANDGRC"/>
<dbReference type="GeneTree" id="ENSGT01150000286919"/>
<name>F6QJM4_CIOIN</name>
<dbReference type="Gene3D" id="4.10.1240.30">
    <property type="match status" value="1"/>
</dbReference>
<evidence type="ECO:0000313" key="22">
    <source>
        <dbReference type="Ensembl" id="ENSCINP00000006408.3"/>
    </source>
</evidence>
<dbReference type="SUPFAM" id="SSF69687">
    <property type="entry name" value="Integrin beta tail domain"/>
    <property type="match status" value="1"/>
</dbReference>
<dbReference type="Gene3D" id="1.20.5.100">
    <property type="entry name" value="Cytochrome c1, transmembrane anchor, C-terminal"/>
    <property type="match status" value="1"/>
</dbReference>
<feature type="disulfide bond" evidence="17">
    <location>
        <begin position="606"/>
        <end position="653"/>
    </location>
</feature>
<feature type="disulfide bond" evidence="17">
    <location>
        <begin position="632"/>
        <end position="641"/>
    </location>
</feature>
<dbReference type="PANTHER" id="PTHR10082:SF42">
    <property type="entry name" value="INTEGRIN BETA-4"/>
    <property type="match status" value="1"/>
</dbReference>
<evidence type="ECO:0000256" key="2">
    <source>
        <dbReference type="ARBA" id="ARBA00007449"/>
    </source>
</evidence>
<comment type="similarity">
    <text evidence="2 18">Belongs to the integrin beta chain family.</text>
</comment>
<dbReference type="PROSITE" id="PS00243">
    <property type="entry name" value="I_EGF_1"/>
    <property type="match status" value="1"/>
</dbReference>
<feature type="disulfide bond" evidence="17">
    <location>
        <begin position="611"/>
        <end position="622"/>
    </location>
</feature>
<accession>F6QJM4</accession>
<feature type="disulfide bond" evidence="17">
    <location>
        <begin position="566"/>
        <end position="570"/>
    </location>
</feature>
<keyword evidence="12 19" id="KW-1133">Transmembrane helix</keyword>
<keyword evidence="16" id="KW-0325">Glycoprotein</keyword>
<dbReference type="InterPro" id="IPR013111">
    <property type="entry name" value="EGF_extracell"/>
</dbReference>
<feature type="domain" description="Integrin beta subunit VWA" evidence="20">
    <location>
        <begin position="20"/>
        <end position="471"/>
    </location>
</feature>
<dbReference type="Pfam" id="PF00362">
    <property type="entry name" value="Integrin_beta"/>
    <property type="match status" value="1"/>
</dbReference>
<feature type="disulfide bond" evidence="17">
    <location>
        <begin position="239"/>
        <end position="282"/>
    </location>
</feature>
<dbReference type="Proteomes" id="UP000008144">
    <property type="component" value="Unassembled WGS sequence"/>
</dbReference>
<evidence type="ECO:0000256" key="17">
    <source>
        <dbReference type="PIRSR" id="PIRSR002512-1"/>
    </source>
</evidence>
<feature type="transmembrane region" description="Helical" evidence="19">
    <location>
        <begin position="716"/>
        <end position="742"/>
    </location>
</feature>
<sequence>SSSSSSSTSSSVCVQAKVPEDCIKVNPNCQWCAQEDFSGQRCNIQPILEEQGCSDLQIIESSVAMDAANEANRFDHQSASVSVTSLCRDVVINIRQARIRVGGNVNINFRIREPMVYPVDFYYLMDVSYSMLDDLKSVQTLAQQLVATLQELTQGGTGSVKLGFGKFVDKVQSPMTQMTPYKLQHPYGSSTDAPFLFRNVIDLTSDVDKFEQVLSKQNVSGNLDPPEGALDAMLQVVKCKELIGWRGDALRLLMVATESAFHFAGDGSGYLAGISRANDGRCHTGGDGIYVGAEEQDYPTVNQVVRAVEENSITPIFAIGKTYADMYKVGVLYHPEDVFRGSTWGILKKDSSNVVDLVRRAYLDITGKQEIVTSNPDDSVLCPWYHVTRPGGAMEQLSVDGTLVGGLESGSKVYYNMSLYANRGACAGATSCPVGDVIVKTRQYDDKLTIATSVVSAFGCAATVIVNSPSCSGNGNFSCGICRCLPAWGGSSCSIPVEGKIGCLPLDGGAKCSGRGKCLNNRCQCDPGYRHGKSKIFGDFCECDECPVRAGLVCSGNGRAVTGTGCSCDCVCDAGWEGSDCACASNTTTCMGLGGEICSGFGQCVCGACVCDVTSGYSGPTCSDCVQNCPSCAAFKDCIQCTMHQSGALADSCVTSCNDEVIEVEDIDEASGEVLCAALDKIDNCKFYYSYKPSGSGMVFKAEVEKRCKPEYSLLIILWCILLFLLIGLILLCCWRCCVYVIDKEESKNYK</sequence>
<dbReference type="GO" id="GO:0007160">
    <property type="term" value="P:cell-matrix adhesion"/>
    <property type="evidence" value="ECO:0000318"/>
    <property type="project" value="GO_Central"/>
</dbReference>
<keyword evidence="11 18" id="KW-0130">Cell adhesion</keyword>
<dbReference type="Gene3D" id="3.40.50.410">
    <property type="entry name" value="von Willebrand factor, type A domain"/>
    <property type="match status" value="1"/>
</dbReference>
<dbReference type="GO" id="GO:0005178">
    <property type="term" value="F:integrin binding"/>
    <property type="evidence" value="ECO:0000318"/>
    <property type="project" value="GO_Central"/>
</dbReference>
<keyword evidence="10" id="KW-0460">Magnesium</keyword>
<dbReference type="GO" id="GO:0009986">
    <property type="term" value="C:cell surface"/>
    <property type="evidence" value="ECO:0000318"/>
    <property type="project" value="GO_Central"/>
</dbReference>
<feature type="disulfide bond" evidence="17">
    <location>
        <begin position="518"/>
        <end position="523"/>
    </location>
</feature>
<dbReference type="GO" id="GO:0033627">
    <property type="term" value="P:cell adhesion mediated by integrin"/>
    <property type="evidence" value="ECO:0000318"/>
    <property type="project" value="GO_Central"/>
</dbReference>
<dbReference type="InterPro" id="IPR036349">
    <property type="entry name" value="Integrin_bsu_tail_dom_sf"/>
</dbReference>
<dbReference type="InterPro" id="IPR033760">
    <property type="entry name" value="Integrin_beta_N"/>
</dbReference>
<keyword evidence="6" id="KW-0479">Metal-binding</keyword>
<dbReference type="GO" id="GO:0046872">
    <property type="term" value="F:metal ion binding"/>
    <property type="evidence" value="ECO:0007669"/>
    <property type="project" value="UniProtKB-KW"/>
</dbReference>
<dbReference type="InterPro" id="IPR040622">
    <property type="entry name" value="EGF_integrin_1"/>
</dbReference>
<keyword evidence="7" id="KW-0732">Signal</keyword>
<dbReference type="GO" id="GO:0016477">
    <property type="term" value="P:cell migration"/>
    <property type="evidence" value="ECO:0000318"/>
    <property type="project" value="GO_Central"/>
</dbReference>
<proteinExistence type="inferred from homology"/>
<dbReference type="HOGENOM" id="CLU_011772_4_0_1"/>
<evidence type="ECO:0000256" key="16">
    <source>
        <dbReference type="ARBA" id="ARBA00023180"/>
    </source>
</evidence>
<keyword evidence="15 17" id="KW-1015">Disulfide bond</keyword>
<evidence type="ECO:0000256" key="7">
    <source>
        <dbReference type="ARBA" id="ARBA00022729"/>
    </source>
</evidence>
<feature type="disulfide bond" evidence="17">
    <location>
        <begin position="543"/>
        <end position="546"/>
    </location>
</feature>
<evidence type="ECO:0000256" key="12">
    <source>
        <dbReference type="ARBA" id="ARBA00022989"/>
    </source>
</evidence>
<organism evidence="22 23">
    <name type="scientific">Ciona intestinalis</name>
    <name type="common">Transparent sea squirt</name>
    <name type="synonym">Ascidia intestinalis</name>
    <dbReference type="NCBI Taxonomy" id="7719"/>
    <lineage>
        <taxon>Eukaryota</taxon>
        <taxon>Metazoa</taxon>
        <taxon>Chordata</taxon>
        <taxon>Tunicata</taxon>
        <taxon>Ascidiacea</taxon>
        <taxon>Phlebobranchia</taxon>
        <taxon>Cionidae</taxon>
        <taxon>Ciona</taxon>
    </lineage>
</organism>
<reference evidence="22" key="3">
    <citation type="submission" date="2025-09" db="UniProtKB">
        <authorList>
            <consortium name="Ensembl"/>
        </authorList>
    </citation>
    <scope>IDENTIFICATION</scope>
</reference>
<evidence type="ECO:0000313" key="23">
    <source>
        <dbReference type="Proteomes" id="UP000008144"/>
    </source>
</evidence>
<dbReference type="InterPro" id="IPR057243">
    <property type="entry name" value="Integrin_I-EGF_CS"/>
</dbReference>
<dbReference type="GO" id="GO:0098609">
    <property type="term" value="P:cell-cell adhesion"/>
    <property type="evidence" value="ECO:0000318"/>
    <property type="project" value="GO_Central"/>
</dbReference>
<reference evidence="22" key="2">
    <citation type="submission" date="2025-08" db="UniProtKB">
        <authorList>
            <consortium name="Ensembl"/>
        </authorList>
    </citation>
    <scope>IDENTIFICATION</scope>
</reference>
<dbReference type="PRINTS" id="PR01186">
    <property type="entry name" value="INTEGRINB"/>
</dbReference>
<dbReference type="GO" id="GO:0008305">
    <property type="term" value="C:integrin complex"/>
    <property type="evidence" value="ECO:0000318"/>
    <property type="project" value="GO_Central"/>
</dbReference>
<keyword evidence="23" id="KW-1185">Reference proteome</keyword>
<feature type="disulfide bond" evidence="17">
    <location>
        <begin position="638"/>
        <end position="708"/>
    </location>
</feature>
<feature type="disulfide bond" evidence="17">
    <location>
        <begin position="657"/>
        <end position="685"/>
    </location>
</feature>
<dbReference type="PIRSF" id="PIRSF002512">
    <property type="entry name" value="Integrin_B"/>
    <property type="match status" value="1"/>
</dbReference>
<evidence type="ECO:0000256" key="13">
    <source>
        <dbReference type="ARBA" id="ARBA00023037"/>
    </source>
</evidence>
<keyword evidence="3" id="KW-1003">Cell membrane</keyword>
<feature type="disulfide bond" evidence="17">
    <location>
        <begin position="484"/>
        <end position="493"/>
    </location>
</feature>
<dbReference type="STRING" id="7719.ENSCINP00000006408"/>
<keyword evidence="14 19" id="KW-0472">Membrane</keyword>
<keyword evidence="5 18" id="KW-0812">Transmembrane</keyword>
<evidence type="ECO:0000256" key="1">
    <source>
        <dbReference type="ARBA" id="ARBA00004251"/>
    </source>
</evidence>
<dbReference type="InterPro" id="IPR002369">
    <property type="entry name" value="Integrin_bsu_VWA"/>
</dbReference>
<dbReference type="SUPFAM" id="SSF53300">
    <property type="entry name" value="vWA-like"/>
    <property type="match status" value="1"/>
</dbReference>
<dbReference type="PANTHER" id="PTHR10082">
    <property type="entry name" value="INTEGRIN BETA SUBUNIT"/>
    <property type="match status" value="1"/>
</dbReference>
<dbReference type="FunFam" id="2.10.25.10:FF:000036">
    <property type="entry name" value="Integrin beta"/>
    <property type="match status" value="1"/>
</dbReference>
<dbReference type="FunFam" id="3.40.50.410:FF:000002">
    <property type="entry name" value="Integrin beta"/>
    <property type="match status" value="1"/>
</dbReference>
<evidence type="ECO:0000256" key="11">
    <source>
        <dbReference type="ARBA" id="ARBA00022889"/>
    </source>
</evidence>
<evidence type="ECO:0000259" key="21">
    <source>
        <dbReference type="SMART" id="SM01242"/>
    </source>
</evidence>
<feature type="disulfide bond" evidence="17">
    <location>
        <begin position="32"/>
        <end position="42"/>
    </location>
</feature>
<dbReference type="Ensembl" id="ENSCINT00000006408.3">
    <property type="protein sequence ID" value="ENSCINP00000006408.3"/>
    <property type="gene ID" value="ENSCING00000003141.3"/>
</dbReference>
<dbReference type="InParanoid" id="F6QJM4"/>
<dbReference type="Gene3D" id="2.60.40.1510">
    <property type="entry name" value="ntegrin, alpha v. Chain A, domain 3"/>
    <property type="match status" value="1"/>
</dbReference>
<evidence type="ECO:0000256" key="19">
    <source>
        <dbReference type="SAM" id="Phobius"/>
    </source>
</evidence>
<keyword evidence="4" id="KW-0245">EGF-like domain</keyword>
<feature type="disulfide bond" evidence="17">
    <location>
        <begin position="525"/>
        <end position="541"/>
    </location>
</feature>
<evidence type="ECO:0000256" key="6">
    <source>
        <dbReference type="ARBA" id="ARBA00022723"/>
    </source>
</evidence>
<dbReference type="Pfam" id="PF18372">
    <property type="entry name" value="I-EGF_1"/>
    <property type="match status" value="1"/>
</dbReference>
<keyword evidence="8" id="KW-0677">Repeat</keyword>
<dbReference type="InterPro" id="IPR015812">
    <property type="entry name" value="Integrin_bsu"/>
</dbReference>
<feature type="disulfide bond" evidence="17">
    <location>
        <begin position="604"/>
        <end position="609"/>
    </location>
</feature>
<feature type="disulfide bond" evidence="17">
    <location>
        <begin position="572"/>
        <end position="581"/>
    </location>
</feature>
<comment type="subcellular location">
    <subcellularLocation>
        <location evidence="1 18">Cell membrane</location>
        <topology evidence="1 18">Single-pass type I membrane protein</topology>
    </subcellularLocation>
</comment>